<dbReference type="InterPro" id="IPR007647">
    <property type="entry name" value="RNA_pol_Rpb2_5"/>
</dbReference>
<dbReference type="InterPro" id="IPR007646">
    <property type="entry name" value="RNA_pol_Rpb2_4"/>
</dbReference>
<sequence length="1611" mass="186966">MPNSSLEEIHFNMIDQYFKSTSFVNHHIESYNQFYNHDIKEVLHYLNPLHFSAEADQYQIKMYFGGKNMDKLYFGKPTIYENGKMKLLFPNEARLRNITYASSLHCNIDIEFYDIKQHKKRPIETSQIQKYYMGMIPIMLQSKPCNLYSLSAQTRYSFGECKHDYGGYFIIDGKEKALIPQEVYANNMIYIREVKDNIHDYSVEIRSISKDETKPKRTFAIRRVMKNDTIHNQHFVAFIPNVRKEVPLFILFRALGLLSDKSIIMTILGDLENKEDYIELLRPSVIDSGGIYTQKQAIEYITELTKEKNIYNTHYILCDFLLPHIGEMNYSPKCHFLGYMIFETLKVIQKTKLPTDRDHFKYKRVETCGIMMKQLFSEYATIMYKEFHQQIEKDYNFNKGKYLKKNVSKKDEENSNNEEEKDSNPEIQITSFMSLIMDNYSRFFQEKIIHDGFQKAFKGNWGAYSHTKRIGAIQPLNRLSFNSALSHLRKINLDIDSSSKMTGPHKLHSSQWGVIDPVDTPDGGNVGLHKHMALMCGITHDMDDTPLIQWILRNMNQTLSFNTTQIKLDCIRLEEASATQINTSTMIFVNNKMIGVTTQPFLFKKLFLEARRLRYIPIQISFLFDIKDNYIFIFSDGGRLVRPVLYLENDGTIGYLKHKKIFFNIKKNTISWEQYTHGFAKHTELYTNIDDTFHSIQDKKAVLEYLDKNEEESTYICLYANELQHMNKSPYSHCEIHPSMMFGIMGSQVIFPEHNQLPRNLFSCGQSKQAASLYHSNFQNRIDTMGVVLNYGEVPLVKSRLLHYIHENQHPYGFNAIVAIMCYDAYNVEDAILINEGSLKRGMFHTTYYNMYEAYEESSDIGDSTKNTVIQHMKNEKNVELKPGYDYNYLDDYGLIRENTPMDDKKILIGRVSFNEEHMDVRSDTSITSKKGQLGYVDKSYITEGEQGHRIAKIRIREQRIPTYGDKFCSRCGQKGTIGNIVREENMPFTKDGIKPDIIINPHALPSRMTIGQLIETIMTKLGLSLGHSMDATPFTTEKSKIQKIGDLLSSYGMHRSGNEYLYHGMTGEMIEHSIFIGPTYYLRLKHMVKDKINFRASGKRTLLTRQTNHGRANDGGLRIGEMERDGIIGHGCAYFLKDSMMHRGDKYKLAICNHSGTIAIYDSHNHHFYSPNIDGPIQYDIEGKEIIRSKIVTKFGKDFSIIEVPYCFKLLLQELSAMNVQMRIITNNHLHIDHKASNIKYSDIVNQIEEIDVVLEDANNVKKEISVNHSKIKRRRKAPKELLAYGLWDKMVDRVGILYASVTLNEKAIPTESYEAKELPNGSPPDFYPTDWDYEVVRTNELFEEKILQSLKNYNVPNNWNVVIEKYLERKRNNLPLNVVLTNEENKDVTNIQYRYIDIPSPWIISWRFSNQQPFFYDGTNSMVTLPKGSSVLPLHWIPLKSGKSGRNKYYFNIETNESTYIPPSDSQVIEDDMHYDLSETKSFFFNSDEKDKFLQDIEAPYVIEDGKKKFSAKELANWSIVIGIPEQNIVNMQNVDKNNVFTNVIDDNNSIQEEQPTTPQEEQPTTPQEEQPTTPQEDDVEEGEITETPNEVNPNLSEATIPIKVVKKE</sequence>
<dbReference type="Pfam" id="PF04561">
    <property type="entry name" value="RNA_pol_Rpb2_2"/>
    <property type="match status" value="1"/>
</dbReference>
<dbReference type="Gene3D" id="3.90.1100.10">
    <property type="match status" value="2"/>
</dbReference>
<keyword evidence="8" id="KW-0804">Transcription</keyword>
<evidence type="ECO:0000259" key="10">
    <source>
        <dbReference type="PROSITE" id="PS50020"/>
    </source>
</evidence>
<dbReference type="EC" id="2.7.7.6" evidence="2"/>
<dbReference type="PANTHER" id="PTHR20856">
    <property type="entry name" value="DNA-DIRECTED RNA POLYMERASE I SUBUNIT 2"/>
    <property type="match status" value="1"/>
</dbReference>
<dbReference type="InterPro" id="IPR007645">
    <property type="entry name" value="RNA_pol_Rpb2_3"/>
</dbReference>
<dbReference type="InterPro" id="IPR007644">
    <property type="entry name" value="RNA_pol_bsu_protrusion"/>
</dbReference>
<dbReference type="Pfam" id="PF04566">
    <property type="entry name" value="RNA_pol_Rpb2_4"/>
    <property type="match status" value="1"/>
</dbReference>
<dbReference type="Pfam" id="PF04560">
    <property type="entry name" value="RNA_pol_Rpb2_7"/>
    <property type="match status" value="1"/>
</dbReference>
<feature type="compositionally biased region" description="Polar residues" evidence="9">
    <location>
        <begin position="1589"/>
        <end position="1600"/>
    </location>
</feature>
<evidence type="ECO:0000256" key="4">
    <source>
        <dbReference type="ARBA" id="ARBA00022679"/>
    </source>
</evidence>
<evidence type="ECO:0000256" key="8">
    <source>
        <dbReference type="ARBA" id="ARBA00023163"/>
    </source>
</evidence>
<dbReference type="Gene3D" id="3.90.1800.10">
    <property type="entry name" value="RNA polymerase alpha subunit dimerisation domain"/>
    <property type="match status" value="1"/>
</dbReference>
<keyword evidence="3" id="KW-0240">DNA-directed RNA polymerase</keyword>
<dbReference type="InterPro" id="IPR007120">
    <property type="entry name" value="DNA-dir_RNAP_su2_dom"/>
</dbReference>
<comment type="similarity">
    <text evidence="1">Belongs to the RNA polymerase beta chain family.</text>
</comment>
<dbReference type="Pfam" id="PF04565">
    <property type="entry name" value="RNA_pol_Rpb2_3"/>
    <property type="match status" value="1"/>
</dbReference>
<evidence type="ECO:0000256" key="2">
    <source>
        <dbReference type="ARBA" id="ARBA00012418"/>
    </source>
</evidence>
<keyword evidence="7" id="KW-0862">Zinc</keyword>
<dbReference type="InterPro" id="IPR037033">
    <property type="entry name" value="DNA-dir_RNAP_su2_hyb_sf"/>
</dbReference>
<dbReference type="InterPro" id="IPR001202">
    <property type="entry name" value="WW_dom"/>
</dbReference>
<feature type="region of interest" description="Disordered" evidence="9">
    <location>
        <begin position="1551"/>
        <end position="1611"/>
    </location>
</feature>
<dbReference type="Pfam" id="PF00562">
    <property type="entry name" value="RNA_pol_Rpb2_6"/>
    <property type="match status" value="1"/>
</dbReference>
<protein>
    <recommendedName>
        <fullName evidence="2">DNA-directed RNA polymerase</fullName>
        <ecNumber evidence="2">2.7.7.6</ecNumber>
    </recommendedName>
</protein>
<dbReference type="SUPFAM" id="SSF64484">
    <property type="entry name" value="beta and beta-prime subunits of DNA dependent RNA-polymerase"/>
    <property type="match status" value="1"/>
</dbReference>
<proteinExistence type="inferred from homology"/>
<organism evidence="11">
    <name type="scientific">viral metagenome</name>
    <dbReference type="NCBI Taxonomy" id="1070528"/>
    <lineage>
        <taxon>unclassified sequences</taxon>
        <taxon>metagenomes</taxon>
        <taxon>organismal metagenomes</taxon>
    </lineage>
</organism>
<dbReference type="GO" id="GO:0003677">
    <property type="term" value="F:DNA binding"/>
    <property type="evidence" value="ECO:0007669"/>
    <property type="project" value="InterPro"/>
</dbReference>
<dbReference type="InterPro" id="IPR014724">
    <property type="entry name" value="RNA_pol_RPB2_OB-fold"/>
</dbReference>
<dbReference type="Gene3D" id="2.40.50.150">
    <property type="match status" value="1"/>
</dbReference>
<evidence type="ECO:0000256" key="1">
    <source>
        <dbReference type="ARBA" id="ARBA00006835"/>
    </source>
</evidence>
<dbReference type="Pfam" id="PF04563">
    <property type="entry name" value="RNA_pol_Rpb2_1"/>
    <property type="match status" value="1"/>
</dbReference>
<keyword evidence="6" id="KW-0479">Metal-binding</keyword>
<dbReference type="PROSITE" id="PS50020">
    <property type="entry name" value="WW_DOMAIN_2"/>
    <property type="match status" value="1"/>
</dbReference>
<evidence type="ECO:0000313" key="11">
    <source>
        <dbReference type="EMBL" id="QHU17753.1"/>
    </source>
</evidence>
<evidence type="ECO:0000256" key="3">
    <source>
        <dbReference type="ARBA" id="ARBA00022478"/>
    </source>
</evidence>
<dbReference type="InterPro" id="IPR007642">
    <property type="entry name" value="RNA_pol_Rpb2_2"/>
</dbReference>
<dbReference type="GO" id="GO:0006351">
    <property type="term" value="P:DNA-templated transcription"/>
    <property type="evidence" value="ECO:0007669"/>
    <property type="project" value="InterPro"/>
</dbReference>
<evidence type="ECO:0000256" key="7">
    <source>
        <dbReference type="ARBA" id="ARBA00022833"/>
    </source>
</evidence>
<dbReference type="Gene3D" id="2.40.270.10">
    <property type="entry name" value="DNA-directed RNA polymerase, subunit 2, domain 6"/>
    <property type="match status" value="1"/>
</dbReference>
<evidence type="ECO:0000256" key="6">
    <source>
        <dbReference type="ARBA" id="ARBA00022723"/>
    </source>
</evidence>
<keyword evidence="4" id="KW-0808">Transferase</keyword>
<feature type="domain" description="WW" evidence="10">
    <location>
        <begin position="1432"/>
        <end position="1467"/>
    </location>
</feature>
<feature type="compositionally biased region" description="Acidic residues" evidence="9">
    <location>
        <begin position="1578"/>
        <end position="1587"/>
    </location>
</feature>
<dbReference type="Pfam" id="PF04567">
    <property type="entry name" value="RNA_pol_Rpb2_5"/>
    <property type="match status" value="1"/>
</dbReference>
<dbReference type="GO" id="GO:0032549">
    <property type="term" value="F:ribonucleoside binding"/>
    <property type="evidence" value="ECO:0007669"/>
    <property type="project" value="InterPro"/>
</dbReference>
<dbReference type="CDD" id="cd00653">
    <property type="entry name" value="RNA_pol_B_RPB2"/>
    <property type="match status" value="1"/>
</dbReference>
<reference evidence="11" key="1">
    <citation type="journal article" date="2020" name="Nature">
        <title>Giant virus diversity and host interactions through global metagenomics.</title>
        <authorList>
            <person name="Schulz F."/>
            <person name="Roux S."/>
            <person name="Paez-Espino D."/>
            <person name="Jungbluth S."/>
            <person name="Walsh D.A."/>
            <person name="Denef V.J."/>
            <person name="McMahon K.D."/>
            <person name="Konstantinidis K.T."/>
            <person name="Eloe-Fadrosh E.A."/>
            <person name="Kyrpides N.C."/>
            <person name="Woyke T."/>
        </authorList>
    </citation>
    <scope>NUCLEOTIDE SEQUENCE</scope>
    <source>
        <strain evidence="11">GVMAG-S-3300012919-55</strain>
    </source>
</reference>
<evidence type="ECO:0000256" key="9">
    <source>
        <dbReference type="SAM" id="MobiDB-lite"/>
    </source>
</evidence>
<dbReference type="InterPro" id="IPR015712">
    <property type="entry name" value="DNA-dir_RNA_pol_su2"/>
</dbReference>
<keyword evidence="5" id="KW-0548">Nucleotidyltransferase</keyword>
<dbReference type="GO" id="GO:0003899">
    <property type="term" value="F:DNA-directed RNA polymerase activity"/>
    <property type="evidence" value="ECO:0007669"/>
    <property type="project" value="UniProtKB-EC"/>
</dbReference>
<evidence type="ECO:0000256" key="5">
    <source>
        <dbReference type="ARBA" id="ARBA00022695"/>
    </source>
</evidence>
<feature type="compositionally biased region" description="Low complexity" evidence="9">
    <location>
        <begin position="1554"/>
        <end position="1577"/>
    </location>
</feature>
<dbReference type="EMBL" id="MN740917">
    <property type="protein sequence ID" value="QHU17753.1"/>
    <property type="molecule type" value="Genomic_DNA"/>
</dbReference>
<dbReference type="GO" id="GO:0046872">
    <property type="term" value="F:metal ion binding"/>
    <property type="evidence" value="ECO:0007669"/>
    <property type="project" value="UniProtKB-KW"/>
</dbReference>
<accession>A0A6C0KKD4</accession>
<name>A0A6C0KKD4_9ZZZZ</name>
<dbReference type="InterPro" id="IPR007641">
    <property type="entry name" value="RNA_pol_Rpb2_7"/>
</dbReference>
<dbReference type="GO" id="GO:0000428">
    <property type="term" value="C:DNA-directed RNA polymerase complex"/>
    <property type="evidence" value="ECO:0007669"/>
    <property type="project" value="UniProtKB-KW"/>
</dbReference>